<evidence type="ECO:0000256" key="1">
    <source>
        <dbReference type="SAM" id="MobiDB-lite"/>
    </source>
</evidence>
<protein>
    <submittedName>
        <fullName evidence="2">Uncharacterized protein</fullName>
    </submittedName>
</protein>
<feature type="non-terminal residue" evidence="2">
    <location>
        <position position="54"/>
    </location>
</feature>
<accession>A0ABU6RWQ1</accession>
<dbReference type="EMBL" id="JASCZI010032757">
    <property type="protein sequence ID" value="MED6128516.1"/>
    <property type="molecule type" value="Genomic_DNA"/>
</dbReference>
<evidence type="ECO:0000313" key="2">
    <source>
        <dbReference type="EMBL" id="MED6128516.1"/>
    </source>
</evidence>
<feature type="region of interest" description="Disordered" evidence="1">
    <location>
        <begin position="29"/>
        <end position="54"/>
    </location>
</feature>
<reference evidence="2 3" key="1">
    <citation type="journal article" date="2023" name="Plants (Basel)">
        <title>Bridging the Gap: Combining Genomics and Transcriptomics Approaches to Understand Stylosanthes scabra, an Orphan Legume from the Brazilian Caatinga.</title>
        <authorList>
            <person name="Ferreira-Neto J.R.C."/>
            <person name="da Silva M.D."/>
            <person name="Binneck E."/>
            <person name="de Melo N.F."/>
            <person name="da Silva R.H."/>
            <person name="de Melo A.L.T.M."/>
            <person name="Pandolfi V."/>
            <person name="Bustamante F.O."/>
            <person name="Brasileiro-Vidal A.C."/>
            <person name="Benko-Iseppon A.M."/>
        </authorList>
    </citation>
    <scope>NUCLEOTIDE SEQUENCE [LARGE SCALE GENOMIC DNA]</scope>
    <source>
        <tissue evidence="2">Leaves</tissue>
    </source>
</reference>
<evidence type="ECO:0000313" key="3">
    <source>
        <dbReference type="Proteomes" id="UP001341840"/>
    </source>
</evidence>
<proteinExistence type="predicted"/>
<sequence>MLDRTLKDAHVTNVIDNRIGVLQKNKTLLKTDDGKSPGLGFRPTSNSEPLGGAR</sequence>
<gene>
    <name evidence="2" type="ORF">PIB30_098660</name>
</gene>
<organism evidence="2 3">
    <name type="scientific">Stylosanthes scabra</name>
    <dbReference type="NCBI Taxonomy" id="79078"/>
    <lineage>
        <taxon>Eukaryota</taxon>
        <taxon>Viridiplantae</taxon>
        <taxon>Streptophyta</taxon>
        <taxon>Embryophyta</taxon>
        <taxon>Tracheophyta</taxon>
        <taxon>Spermatophyta</taxon>
        <taxon>Magnoliopsida</taxon>
        <taxon>eudicotyledons</taxon>
        <taxon>Gunneridae</taxon>
        <taxon>Pentapetalae</taxon>
        <taxon>rosids</taxon>
        <taxon>fabids</taxon>
        <taxon>Fabales</taxon>
        <taxon>Fabaceae</taxon>
        <taxon>Papilionoideae</taxon>
        <taxon>50 kb inversion clade</taxon>
        <taxon>dalbergioids sensu lato</taxon>
        <taxon>Dalbergieae</taxon>
        <taxon>Pterocarpus clade</taxon>
        <taxon>Stylosanthes</taxon>
    </lineage>
</organism>
<dbReference type="Proteomes" id="UP001341840">
    <property type="component" value="Unassembled WGS sequence"/>
</dbReference>
<keyword evidence="3" id="KW-1185">Reference proteome</keyword>
<name>A0ABU6RWQ1_9FABA</name>
<comment type="caution">
    <text evidence="2">The sequence shown here is derived from an EMBL/GenBank/DDBJ whole genome shotgun (WGS) entry which is preliminary data.</text>
</comment>